<sequence>MWHYEAGLIVPWPNATVTEQRDIAQRILLLGAAASINCPFSSGPWLGAGVSVWVSFWALSGGAAAFRDFCLLRVPSLPALISFSPTLSTRTRPTAPWHSFLEGGSLDLAPIEGGRANLEALDILRFGGSVKLLQSFSASRVTIPALRQTEIIDRERFLDSKRRKKREGDKESAGRGFAEEPFSSGAAAQAVPDVCAALHVFSRPLRATRDKHKGQMYTGLVVADKAGGFGKQSGGMAETELDHFGVSCAPTASPTR</sequence>
<feature type="compositionally biased region" description="Basic and acidic residues" evidence="1">
    <location>
        <begin position="161"/>
        <end position="173"/>
    </location>
</feature>
<dbReference type="AlphaFoldDB" id="A0A4Z2I6H3"/>
<dbReference type="EMBL" id="SRLO01000125">
    <property type="protein sequence ID" value="TNN73420.1"/>
    <property type="molecule type" value="Genomic_DNA"/>
</dbReference>
<proteinExistence type="predicted"/>
<name>A0A4Z2I6H3_9TELE</name>
<gene>
    <name evidence="2" type="ORF">EYF80_016374</name>
</gene>
<organism evidence="2 3">
    <name type="scientific">Liparis tanakae</name>
    <name type="common">Tanaka's snailfish</name>
    <dbReference type="NCBI Taxonomy" id="230148"/>
    <lineage>
        <taxon>Eukaryota</taxon>
        <taxon>Metazoa</taxon>
        <taxon>Chordata</taxon>
        <taxon>Craniata</taxon>
        <taxon>Vertebrata</taxon>
        <taxon>Euteleostomi</taxon>
        <taxon>Actinopterygii</taxon>
        <taxon>Neopterygii</taxon>
        <taxon>Teleostei</taxon>
        <taxon>Neoteleostei</taxon>
        <taxon>Acanthomorphata</taxon>
        <taxon>Eupercaria</taxon>
        <taxon>Perciformes</taxon>
        <taxon>Cottioidei</taxon>
        <taxon>Cottales</taxon>
        <taxon>Liparidae</taxon>
        <taxon>Liparis</taxon>
    </lineage>
</organism>
<feature type="region of interest" description="Disordered" evidence="1">
    <location>
        <begin position="161"/>
        <end position="182"/>
    </location>
</feature>
<evidence type="ECO:0000313" key="2">
    <source>
        <dbReference type="EMBL" id="TNN73420.1"/>
    </source>
</evidence>
<keyword evidence="3" id="KW-1185">Reference proteome</keyword>
<evidence type="ECO:0000256" key="1">
    <source>
        <dbReference type="SAM" id="MobiDB-lite"/>
    </source>
</evidence>
<protein>
    <submittedName>
        <fullName evidence="2">Uncharacterized protein</fullName>
    </submittedName>
</protein>
<dbReference type="Proteomes" id="UP000314294">
    <property type="component" value="Unassembled WGS sequence"/>
</dbReference>
<reference evidence="2 3" key="1">
    <citation type="submission" date="2019-03" db="EMBL/GenBank/DDBJ databases">
        <title>First draft genome of Liparis tanakae, snailfish: a comprehensive survey of snailfish specific genes.</title>
        <authorList>
            <person name="Kim W."/>
            <person name="Song I."/>
            <person name="Jeong J.-H."/>
            <person name="Kim D."/>
            <person name="Kim S."/>
            <person name="Ryu S."/>
            <person name="Song J.Y."/>
            <person name="Lee S.K."/>
        </authorList>
    </citation>
    <scope>NUCLEOTIDE SEQUENCE [LARGE SCALE GENOMIC DNA]</scope>
    <source>
        <tissue evidence="2">Muscle</tissue>
    </source>
</reference>
<accession>A0A4Z2I6H3</accession>
<evidence type="ECO:0000313" key="3">
    <source>
        <dbReference type="Proteomes" id="UP000314294"/>
    </source>
</evidence>
<comment type="caution">
    <text evidence="2">The sequence shown here is derived from an EMBL/GenBank/DDBJ whole genome shotgun (WGS) entry which is preliminary data.</text>
</comment>